<dbReference type="PANTHER" id="PTHR42686">
    <property type="entry name" value="GH17980P-RELATED"/>
    <property type="match status" value="1"/>
</dbReference>
<evidence type="ECO:0000313" key="2">
    <source>
        <dbReference type="EMBL" id="KAJ1956819.1"/>
    </source>
</evidence>
<sequence length="236" mass="26853">MAFKLPKLGFGAGTFSKRYNAVDDTTIPQLIKASVDNGINYFDTSPYYNNSEIILGEALHQLKNDLPRNQYVISTKVGRYGPTRQGFDYSRARVRQSVQQSLARLHTTYLDVVLCHDVEFVSLDEVVDQALPELFQLKAEGVVREVGISGYPLPVLLRIAEIQYQRDQPLDVVLSYCHYNLHNQQFQRVAPQFRSWGVRWLINASPLSMGLFRPQGPPDWHPACASLRETAIKAQR</sequence>
<proteinExistence type="predicted"/>
<feature type="non-terminal residue" evidence="2">
    <location>
        <position position="236"/>
    </location>
</feature>
<dbReference type="OrthoDB" id="5286008at2759"/>
<evidence type="ECO:0000259" key="1">
    <source>
        <dbReference type="Pfam" id="PF00248"/>
    </source>
</evidence>
<gene>
    <name evidence="2" type="ORF">IWQ62_005219</name>
</gene>
<dbReference type="PANTHER" id="PTHR42686:SF1">
    <property type="entry name" value="GH17980P-RELATED"/>
    <property type="match status" value="1"/>
</dbReference>
<dbReference type="Gene3D" id="3.20.20.100">
    <property type="entry name" value="NADP-dependent oxidoreductase domain"/>
    <property type="match status" value="1"/>
</dbReference>
<comment type="caution">
    <text evidence="2">The sequence shown here is derived from an EMBL/GenBank/DDBJ whole genome shotgun (WGS) entry which is preliminary data.</text>
</comment>
<dbReference type="GO" id="GO:0070485">
    <property type="term" value="P:dehydro-D-arabinono-1,4-lactone biosynthetic process"/>
    <property type="evidence" value="ECO:0007669"/>
    <property type="project" value="TreeGrafter"/>
</dbReference>
<dbReference type="GO" id="GO:0045290">
    <property type="term" value="F:D-arabinose 1-dehydrogenase [NAD(P)+] activity"/>
    <property type="evidence" value="ECO:0007669"/>
    <property type="project" value="TreeGrafter"/>
</dbReference>
<feature type="domain" description="NADP-dependent oxidoreductase" evidence="1">
    <location>
        <begin position="7"/>
        <end position="214"/>
    </location>
</feature>
<protein>
    <recommendedName>
        <fullName evidence="1">NADP-dependent oxidoreductase domain-containing protein</fullName>
    </recommendedName>
</protein>
<dbReference type="GO" id="GO:0005829">
    <property type="term" value="C:cytosol"/>
    <property type="evidence" value="ECO:0007669"/>
    <property type="project" value="TreeGrafter"/>
</dbReference>
<dbReference type="InterPro" id="IPR023210">
    <property type="entry name" value="NADP_OxRdtase_dom"/>
</dbReference>
<reference evidence="2" key="1">
    <citation type="submission" date="2022-07" db="EMBL/GenBank/DDBJ databases">
        <title>Phylogenomic reconstructions and comparative analyses of Kickxellomycotina fungi.</title>
        <authorList>
            <person name="Reynolds N.K."/>
            <person name="Stajich J.E."/>
            <person name="Barry K."/>
            <person name="Grigoriev I.V."/>
            <person name="Crous P."/>
            <person name="Smith M.E."/>
        </authorList>
    </citation>
    <scope>NUCLEOTIDE SEQUENCE</scope>
    <source>
        <strain evidence="2">RSA 1196</strain>
    </source>
</reference>
<dbReference type="PRINTS" id="PR00069">
    <property type="entry name" value="ALDKETRDTASE"/>
</dbReference>
<accession>A0A9W8AQU6</accession>
<dbReference type="AlphaFoldDB" id="A0A9W8AQU6"/>
<organism evidence="2 3">
    <name type="scientific">Dispira parvispora</name>
    <dbReference type="NCBI Taxonomy" id="1520584"/>
    <lineage>
        <taxon>Eukaryota</taxon>
        <taxon>Fungi</taxon>
        <taxon>Fungi incertae sedis</taxon>
        <taxon>Zoopagomycota</taxon>
        <taxon>Kickxellomycotina</taxon>
        <taxon>Dimargaritomycetes</taxon>
        <taxon>Dimargaritales</taxon>
        <taxon>Dimargaritaceae</taxon>
        <taxon>Dispira</taxon>
    </lineage>
</organism>
<keyword evidence="3" id="KW-1185">Reference proteome</keyword>
<dbReference type="EMBL" id="JANBPY010002054">
    <property type="protein sequence ID" value="KAJ1956819.1"/>
    <property type="molecule type" value="Genomic_DNA"/>
</dbReference>
<dbReference type="InterPro" id="IPR036812">
    <property type="entry name" value="NAD(P)_OxRdtase_dom_sf"/>
</dbReference>
<dbReference type="Proteomes" id="UP001150925">
    <property type="component" value="Unassembled WGS sequence"/>
</dbReference>
<evidence type="ECO:0000313" key="3">
    <source>
        <dbReference type="Proteomes" id="UP001150925"/>
    </source>
</evidence>
<dbReference type="InterPro" id="IPR020471">
    <property type="entry name" value="AKR"/>
</dbReference>
<dbReference type="SUPFAM" id="SSF51430">
    <property type="entry name" value="NAD(P)-linked oxidoreductase"/>
    <property type="match status" value="1"/>
</dbReference>
<name>A0A9W8AQU6_9FUNG</name>
<dbReference type="Pfam" id="PF00248">
    <property type="entry name" value="Aldo_ket_red"/>
    <property type="match status" value="1"/>
</dbReference>